<evidence type="ECO:0000256" key="1">
    <source>
        <dbReference type="SAM" id="Phobius"/>
    </source>
</evidence>
<keyword evidence="1" id="KW-0472">Membrane</keyword>
<dbReference type="RefSeq" id="WP_143156325.1">
    <property type="nucleotide sequence ID" value="NZ_FQVB01000005.1"/>
</dbReference>
<evidence type="ECO:0008006" key="4">
    <source>
        <dbReference type="Google" id="ProtNLM"/>
    </source>
</evidence>
<dbReference type="AlphaFoldDB" id="A0A1M4ULB0"/>
<keyword evidence="1" id="KW-1133">Transmembrane helix</keyword>
<keyword evidence="3" id="KW-1185">Reference proteome</keyword>
<protein>
    <recommendedName>
        <fullName evidence="4">Multidrug transporter</fullName>
    </recommendedName>
</protein>
<accession>A0A1M4ULB0</accession>
<feature type="transmembrane region" description="Helical" evidence="1">
    <location>
        <begin position="56"/>
        <end position="77"/>
    </location>
</feature>
<gene>
    <name evidence="2" type="ORF">SAMN02745206_00515</name>
</gene>
<proteinExistence type="predicted"/>
<dbReference type="OrthoDB" id="332175at2"/>
<evidence type="ECO:0000313" key="3">
    <source>
        <dbReference type="Proteomes" id="UP000184076"/>
    </source>
</evidence>
<keyword evidence="1" id="KW-0812">Transmembrane</keyword>
<sequence length="107" mass="11546">MKRLVSALLVAALICGVFSVQTGRAEEDMLSSTWPQEDQAPQGEWILADLLFVRPLGIAACAVGFAGSVLSIPFAAMSNSDQDVSRRLIAEPFAYTFTRPLGRFDAP</sequence>
<dbReference type="EMBL" id="FQVB01000005">
    <property type="protein sequence ID" value="SHE57562.1"/>
    <property type="molecule type" value="Genomic_DNA"/>
</dbReference>
<dbReference type="STRING" id="1121391.SAMN02745206_00515"/>
<reference evidence="3" key="1">
    <citation type="submission" date="2016-11" db="EMBL/GenBank/DDBJ databases">
        <authorList>
            <person name="Varghese N."/>
            <person name="Submissions S."/>
        </authorList>
    </citation>
    <scope>NUCLEOTIDE SEQUENCE [LARGE SCALE GENOMIC DNA]</scope>
    <source>
        <strain evidence="3">DSM 9756</strain>
    </source>
</reference>
<evidence type="ECO:0000313" key="2">
    <source>
        <dbReference type="EMBL" id="SHE57562.1"/>
    </source>
</evidence>
<organism evidence="2 3">
    <name type="scientific">Desulfacinum infernum DSM 9756</name>
    <dbReference type="NCBI Taxonomy" id="1121391"/>
    <lineage>
        <taxon>Bacteria</taxon>
        <taxon>Pseudomonadati</taxon>
        <taxon>Thermodesulfobacteriota</taxon>
        <taxon>Syntrophobacteria</taxon>
        <taxon>Syntrophobacterales</taxon>
        <taxon>Syntrophobacteraceae</taxon>
        <taxon>Desulfacinum</taxon>
    </lineage>
</organism>
<dbReference type="Proteomes" id="UP000184076">
    <property type="component" value="Unassembled WGS sequence"/>
</dbReference>
<name>A0A1M4ULB0_9BACT</name>